<organism evidence="2 3">
    <name type="scientific">Pedobacter metabolipauper</name>
    <dbReference type="NCBI Taxonomy" id="425513"/>
    <lineage>
        <taxon>Bacteria</taxon>
        <taxon>Pseudomonadati</taxon>
        <taxon>Bacteroidota</taxon>
        <taxon>Sphingobacteriia</taxon>
        <taxon>Sphingobacteriales</taxon>
        <taxon>Sphingobacteriaceae</taxon>
        <taxon>Pedobacter</taxon>
    </lineage>
</organism>
<feature type="transmembrane region" description="Helical" evidence="1">
    <location>
        <begin position="86"/>
        <end position="109"/>
    </location>
</feature>
<accession>A0A4R6SRC4</accession>
<keyword evidence="1" id="KW-0472">Membrane</keyword>
<dbReference type="EMBL" id="SNYC01000006">
    <property type="protein sequence ID" value="TDQ07550.1"/>
    <property type="molecule type" value="Genomic_DNA"/>
</dbReference>
<evidence type="ECO:0000313" key="3">
    <source>
        <dbReference type="Proteomes" id="UP000295620"/>
    </source>
</evidence>
<dbReference type="InterPro" id="IPR025635">
    <property type="entry name" value="DUF4293"/>
</dbReference>
<evidence type="ECO:0000313" key="2">
    <source>
        <dbReference type="EMBL" id="TDQ07550.1"/>
    </source>
</evidence>
<reference evidence="2 3" key="1">
    <citation type="submission" date="2019-03" db="EMBL/GenBank/DDBJ databases">
        <title>Genomic Encyclopedia of Archaeal and Bacterial Type Strains, Phase II (KMG-II): from individual species to whole genera.</title>
        <authorList>
            <person name="Goeker M."/>
        </authorList>
    </citation>
    <scope>NUCLEOTIDE SEQUENCE [LARGE SCALE GENOMIC DNA]</scope>
    <source>
        <strain evidence="2 3">DSM 19035</strain>
    </source>
</reference>
<keyword evidence="3" id="KW-1185">Reference proteome</keyword>
<proteinExistence type="predicted"/>
<dbReference type="RefSeq" id="WP_133577511.1">
    <property type="nucleotide sequence ID" value="NZ_SNYC01000006.1"/>
</dbReference>
<name>A0A4R6SRC4_9SPHI</name>
<gene>
    <name evidence="2" type="ORF">ATK78_3677</name>
</gene>
<dbReference type="Proteomes" id="UP000295620">
    <property type="component" value="Unassembled WGS sequence"/>
</dbReference>
<feature type="transmembrane region" description="Helical" evidence="1">
    <location>
        <begin position="7"/>
        <end position="26"/>
    </location>
</feature>
<protein>
    <submittedName>
        <fullName evidence="2">Uncharacterized protein DUF4293</fullName>
    </submittedName>
</protein>
<comment type="caution">
    <text evidence="2">The sequence shown here is derived from an EMBL/GenBank/DDBJ whole genome shotgun (WGS) entry which is preliminary data.</text>
</comment>
<sequence length="152" mass="17078">MIQRVQSIWLFLASVAIFLLLIIPIVSKQEAGVETWIQGSGLYKESNGIKEKIDSSNPLVINIIAVGILCFVAIFTFKNRTLQKRMIWVCMVLIISLSFWIYLFCGVLPGGITMASYGVGAFLPILSFFFCILGLRGIRKDEQLLKSADRLR</sequence>
<dbReference type="Pfam" id="PF14126">
    <property type="entry name" value="DUF4293"/>
    <property type="match status" value="1"/>
</dbReference>
<keyword evidence="1" id="KW-1133">Transmembrane helix</keyword>
<dbReference type="AlphaFoldDB" id="A0A4R6SRC4"/>
<feature type="transmembrane region" description="Helical" evidence="1">
    <location>
        <begin position="115"/>
        <end position="135"/>
    </location>
</feature>
<keyword evidence="1" id="KW-0812">Transmembrane</keyword>
<dbReference type="OrthoDB" id="594989at2"/>
<feature type="transmembrane region" description="Helical" evidence="1">
    <location>
        <begin position="59"/>
        <end position="77"/>
    </location>
</feature>
<evidence type="ECO:0000256" key="1">
    <source>
        <dbReference type="SAM" id="Phobius"/>
    </source>
</evidence>